<accession>A0A956NCN8</accession>
<sequence>MTEEPNPSHPSRSPLADSILARIDRGWDALEQGYIEEAGEDAETLMEETDDHPEARFLFGAALLESGFPREALSQLTECRGQVDDGVLLDYYLASGHYENLELEQAETLFRKVIQAEPEAAPPHYGLAQVLELMGRLSDAEGSYERAHELEPDAYPLPIRMTEDAFEAIVAEAVEHLPDELKPHAAAIPIRVESLPTVETLLGDGSDNPITPGVLGLFVGPSLKESDEVAGLSVPPVIFVYQRNLERFCQTREELIYEIRLTLYHEFGHYLGLSEEDLEERGLS</sequence>
<dbReference type="Pfam" id="PF06262">
    <property type="entry name" value="Zincin_1"/>
    <property type="match status" value="1"/>
</dbReference>
<evidence type="ECO:0000256" key="1">
    <source>
        <dbReference type="PROSITE-ProRule" id="PRU00339"/>
    </source>
</evidence>
<comment type="caution">
    <text evidence="2">The sequence shown here is derived from an EMBL/GenBank/DDBJ whole genome shotgun (WGS) entry which is preliminary data.</text>
</comment>
<gene>
    <name evidence="2" type="ORF">KDA27_12030</name>
</gene>
<reference evidence="2" key="2">
    <citation type="journal article" date="2021" name="Microbiome">
        <title>Successional dynamics and alternative stable states in a saline activated sludge microbial community over 9 years.</title>
        <authorList>
            <person name="Wang Y."/>
            <person name="Ye J."/>
            <person name="Ju F."/>
            <person name="Liu L."/>
            <person name="Boyd J.A."/>
            <person name="Deng Y."/>
            <person name="Parks D.H."/>
            <person name="Jiang X."/>
            <person name="Yin X."/>
            <person name="Woodcroft B.J."/>
            <person name="Tyson G.W."/>
            <person name="Hugenholtz P."/>
            <person name="Polz M.F."/>
            <person name="Zhang T."/>
        </authorList>
    </citation>
    <scope>NUCLEOTIDE SEQUENCE</scope>
    <source>
        <strain evidence="2">HKST-UBA02</strain>
    </source>
</reference>
<evidence type="ECO:0000313" key="3">
    <source>
        <dbReference type="Proteomes" id="UP000739538"/>
    </source>
</evidence>
<dbReference type="SUPFAM" id="SSF48452">
    <property type="entry name" value="TPR-like"/>
    <property type="match status" value="1"/>
</dbReference>
<protein>
    <submittedName>
        <fullName evidence="2">Metallopeptidase family protein</fullName>
    </submittedName>
</protein>
<dbReference type="InterPro" id="IPR038555">
    <property type="entry name" value="Zincin_1_sf"/>
</dbReference>
<name>A0A956NCN8_UNCEI</name>
<feature type="repeat" description="TPR" evidence="1">
    <location>
        <begin position="121"/>
        <end position="154"/>
    </location>
</feature>
<dbReference type="Pfam" id="PF14559">
    <property type="entry name" value="TPR_19"/>
    <property type="match status" value="1"/>
</dbReference>
<dbReference type="CDD" id="cd12952">
    <property type="entry name" value="MMP_ACEL2062"/>
    <property type="match status" value="1"/>
</dbReference>
<dbReference type="Gene3D" id="1.25.40.10">
    <property type="entry name" value="Tetratricopeptide repeat domain"/>
    <property type="match status" value="1"/>
</dbReference>
<dbReference type="AlphaFoldDB" id="A0A956NCN8"/>
<evidence type="ECO:0000313" key="2">
    <source>
        <dbReference type="EMBL" id="MCA9756523.1"/>
    </source>
</evidence>
<dbReference type="InterPro" id="IPR019734">
    <property type="entry name" value="TPR_rpt"/>
</dbReference>
<proteinExistence type="predicted"/>
<dbReference type="InterPro" id="IPR010428">
    <property type="entry name" value="Zincin_1"/>
</dbReference>
<organism evidence="2 3">
    <name type="scientific">Eiseniibacteriota bacterium</name>
    <dbReference type="NCBI Taxonomy" id="2212470"/>
    <lineage>
        <taxon>Bacteria</taxon>
        <taxon>Candidatus Eiseniibacteriota</taxon>
    </lineage>
</organism>
<keyword evidence="1" id="KW-0802">TPR repeat</keyword>
<dbReference type="Gene3D" id="3.30.2010.20">
    <property type="match status" value="1"/>
</dbReference>
<dbReference type="EMBL" id="JAGQHS010000056">
    <property type="protein sequence ID" value="MCA9756523.1"/>
    <property type="molecule type" value="Genomic_DNA"/>
</dbReference>
<dbReference type="SMART" id="SM00028">
    <property type="entry name" value="TPR"/>
    <property type="match status" value="2"/>
</dbReference>
<reference evidence="2" key="1">
    <citation type="submission" date="2020-04" db="EMBL/GenBank/DDBJ databases">
        <authorList>
            <person name="Zhang T."/>
        </authorList>
    </citation>
    <scope>NUCLEOTIDE SEQUENCE</scope>
    <source>
        <strain evidence="2">HKST-UBA02</strain>
    </source>
</reference>
<dbReference type="SUPFAM" id="SSF55486">
    <property type="entry name" value="Metalloproteases ('zincins'), catalytic domain"/>
    <property type="match status" value="1"/>
</dbReference>
<dbReference type="InterPro" id="IPR011990">
    <property type="entry name" value="TPR-like_helical_dom_sf"/>
</dbReference>
<dbReference type="Proteomes" id="UP000739538">
    <property type="component" value="Unassembled WGS sequence"/>
</dbReference>
<dbReference type="PROSITE" id="PS50005">
    <property type="entry name" value="TPR"/>
    <property type="match status" value="1"/>
</dbReference>